<comment type="caution">
    <text evidence="1">The sequence shown here is derived from an EMBL/GenBank/DDBJ whole genome shotgun (WGS) entry which is preliminary data.</text>
</comment>
<evidence type="ECO:0000313" key="2">
    <source>
        <dbReference type="Proteomes" id="UP001152795"/>
    </source>
</evidence>
<sequence>MDKGQLNSVVFLDLAKAFDTVDHEILLSKLQIYGVDSMSLNWFKSYLFDRKQKCNVNGLVSSERLLLCGVPQGSILGPLLFLVYINDLPSCLQHSTARMYADDTNITTTGKSIKEIASGANTDLENIRIWLKANKLTLNVTKTEYMFIASDSNLDKLRDIPYLVLGGKPIRRVKVSKSLGIFIDERLSWRDHIDKISKTICSGISGLRQGKLDAVVYIDLAKAFDTISHEILLEKLHIYGVDTNTLSWFQSYLQDRKQKWYVNGVLSGERTINCGVPQGSILGPLLFLIYINDLPQCMFKHSTARMYADDTNITTTGTSIREIVTHANDDLNNISDWLNSKANKLSLNVTKLSTCSLYQIKILIS</sequence>
<dbReference type="InterPro" id="IPR043502">
    <property type="entry name" value="DNA/RNA_pol_sf"/>
</dbReference>
<dbReference type="SUPFAM" id="SSF56672">
    <property type="entry name" value="DNA/RNA polymerases"/>
    <property type="match status" value="2"/>
</dbReference>
<dbReference type="Pfam" id="PF00078">
    <property type="entry name" value="RVT_1"/>
    <property type="match status" value="2"/>
</dbReference>
<evidence type="ECO:0000313" key="1">
    <source>
        <dbReference type="EMBL" id="CAB3987577.1"/>
    </source>
</evidence>
<dbReference type="EMBL" id="CACRXK020001198">
    <property type="protein sequence ID" value="CAB3987577.1"/>
    <property type="molecule type" value="Genomic_DNA"/>
</dbReference>
<name>A0A7D9HKY1_PARCT</name>
<organism evidence="1 2">
    <name type="scientific">Paramuricea clavata</name>
    <name type="common">Red gorgonian</name>
    <name type="synonym">Violescent sea-whip</name>
    <dbReference type="NCBI Taxonomy" id="317549"/>
    <lineage>
        <taxon>Eukaryota</taxon>
        <taxon>Metazoa</taxon>
        <taxon>Cnidaria</taxon>
        <taxon>Anthozoa</taxon>
        <taxon>Octocorallia</taxon>
        <taxon>Malacalcyonacea</taxon>
        <taxon>Plexauridae</taxon>
        <taxon>Paramuricea</taxon>
    </lineage>
</organism>
<dbReference type="InterPro" id="IPR000477">
    <property type="entry name" value="RT_dom"/>
</dbReference>
<accession>A0A7D9HKY1</accession>
<gene>
    <name evidence="1" type="ORF">PACLA_8A007726</name>
</gene>
<protein>
    <submittedName>
        <fullName evidence="1">Uncharacterized protein</fullName>
    </submittedName>
</protein>
<dbReference type="Proteomes" id="UP001152795">
    <property type="component" value="Unassembled WGS sequence"/>
</dbReference>
<dbReference type="AlphaFoldDB" id="A0A7D9HKY1"/>
<dbReference type="OrthoDB" id="8197232at2759"/>
<dbReference type="PANTHER" id="PTHR33332">
    <property type="entry name" value="REVERSE TRANSCRIPTASE DOMAIN-CONTAINING PROTEIN"/>
    <property type="match status" value="1"/>
</dbReference>
<proteinExistence type="predicted"/>
<keyword evidence="2" id="KW-1185">Reference proteome</keyword>
<dbReference type="PROSITE" id="PS50878">
    <property type="entry name" value="RT_POL"/>
    <property type="match status" value="2"/>
</dbReference>
<reference evidence="1" key="1">
    <citation type="submission" date="2020-04" db="EMBL/GenBank/DDBJ databases">
        <authorList>
            <person name="Alioto T."/>
            <person name="Alioto T."/>
            <person name="Gomez Garrido J."/>
        </authorList>
    </citation>
    <scope>NUCLEOTIDE SEQUENCE</scope>
    <source>
        <strain evidence="1">A484AB</strain>
    </source>
</reference>